<evidence type="ECO:0000313" key="3">
    <source>
        <dbReference type="Proteomes" id="UP000094969"/>
    </source>
</evidence>
<dbReference type="SUPFAM" id="SSF51735">
    <property type="entry name" value="NAD(P)-binding Rossmann-fold domains"/>
    <property type="match status" value="1"/>
</dbReference>
<keyword evidence="3" id="KW-1185">Reference proteome</keyword>
<dbReference type="AlphaFoldDB" id="A0A1D7TXN3"/>
<accession>A0A1D7TXN3</accession>
<dbReference type="Proteomes" id="UP000094969">
    <property type="component" value="Chromosome"/>
</dbReference>
<dbReference type="InterPro" id="IPR036291">
    <property type="entry name" value="NAD(P)-bd_dom_sf"/>
</dbReference>
<proteinExistence type="predicted"/>
<sequence length="203" mass="21351">MTIALIGATGFIGSRILSELVSRGHKVTAIVRNPEKVPALPGVTAVKGDIFDKDSLARLLAGHEAVISSVHYLASDAEALLGAVKQSGVKRYLVVGGAGSLEVAPGVKLFDTPDFPAIYHAEAKKGGAYLELLRQETALDWSFLSPSAVIAPGERTGKFRLGGDQLLVDAGGNSAISAEDFAVALVDELEKPAHSRRRFTVGY</sequence>
<dbReference type="STRING" id="1526658.BHK69_04710"/>
<protein>
    <submittedName>
        <fullName evidence="2">3-beta hydroxysteroid dehydrogenase</fullName>
    </submittedName>
</protein>
<dbReference type="CDD" id="cd05244">
    <property type="entry name" value="BVR-B_like_SDR_a"/>
    <property type="match status" value="1"/>
</dbReference>
<reference evidence="2 3" key="1">
    <citation type="journal article" date="2015" name="Antonie Van Leeuwenhoek">
        <title>Bosea vaviloviae sp. nov., a new species of slow-growing rhizobia isolated from nodules of the relict species Vavilovia formosa (Stev.) Fed.</title>
        <authorList>
            <person name="Safronova V.I."/>
            <person name="Kuznetsova I.G."/>
            <person name="Sazanova A.L."/>
            <person name="Kimeklis A.K."/>
            <person name="Belimov A.A."/>
            <person name="Andronov E.E."/>
            <person name="Pinaev A.G."/>
            <person name="Chizhevskaya E.P."/>
            <person name="Pukhaev A.R."/>
            <person name="Popov K.P."/>
            <person name="Willems A."/>
            <person name="Tikhonovich I.A."/>
        </authorList>
    </citation>
    <scope>NUCLEOTIDE SEQUENCE [LARGE SCALE GENOMIC DNA]</scope>
    <source>
        <strain evidence="2 3">Vaf18</strain>
    </source>
</reference>
<organism evidence="2 3">
    <name type="scientific">Bosea vaviloviae</name>
    <dbReference type="NCBI Taxonomy" id="1526658"/>
    <lineage>
        <taxon>Bacteria</taxon>
        <taxon>Pseudomonadati</taxon>
        <taxon>Pseudomonadota</taxon>
        <taxon>Alphaproteobacteria</taxon>
        <taxon>Hyphomicrobiales</taxon>
        <taxon>Boseaceae</taxon>
        <taxon>Bosea</taxon>
    </lineage>
</organism>
<feature type="domain" description="NAD(P)-binding" evidence="1">
    <location>
        <begin position="7"/>
        <end position="192"/>
    </location>
</feature>
<evidence type="ECO:0000313" key="2">
    <source>
        <dbReference type="EMBL" id="AOO79876.1"/>
    </source>
</evidence>
<evidence type="ECO:0000259" key="1">
    <source>
        <dbReference type="Pfam" id="PF13460"/>
    </source>
</evidence>
<dbReference type="Gene3D" id="3.40.50.720">
    <property type="entry name" value="NAD(P)-binding Rossmann-like Domain"/>
    <property type="match status" value="1"/>
</dbReference>
<dbReference type="KEGG" id="bvv:BHK69_04710"/>
<dbReference type="InterPro" id="IPR016040">
    <property type="entry name" value="NAD(P)-bd_dom"/>
</dbReference>
<dbReference type="OrthoDB" id="7352421at2"/>
<gene>
    <name evidence="2" type="ORF">BHK69_04710</name>
</gene>
<dbReference type="RefSeq" id="WP_069689098.1">
    <property type="nucleotide sequence ID" value="NZ_CP017147.1"/>
</dbReference>
<name>A0A1D7TXN3_9HYPH</name>
<dbReference type="GO" id="GO:0016646">
    <property type="term" value="F:oxidoreductase activity, acting on the CH-NH group of donors, NAD or NADP as acceptor"/>
    <property type="evidence" value="ECO:0007669"/>
    <property type="project" value="TreeGrafter"/>
</dbReference>
<dbReference type="PANTHER" id="PTHR43355:SF2">
    <property type="entry name" value="FLAVIN REDUCTASE (NADPH)"/>
    <property type="match status" value="1"/>
</dbReference>
<dbReference type="EMBL" id="CP017147">
    <property type="protein sequence ID" value="AOO79876.1"/>
    <property type="molecule type" value="Genomic_DNA"/>
</dbReference>
<dbReference type="Pfam" id="PF13460">
    <property type="entry name" value="NAD_binding_10"/>
    <property type="match status" value="1"/>
</dbReference>
<dbReference type="InterPro" id="IPR051606">
    <property type="entry name" value="Polyketide_Oxido-like"/>
</dbReference>
<dbReference type="PANTHER" id="PTHR43355">
    <property type="entry name" value="FLAVIN REDUCTASE (NADPH)"/>
    <property type="match status" value="1"/>
</dbReference>